<dbReference type="Gene3D" id="3.40.50.1820">
    <property type="entry name" value="alpha/beta hydrolase"/>
    <property type="match status" value="1"/>
</dbReference>
<sequence>MTTNPPDADATPAAQKPTIVLIHGLWLTPLSWEGWQQRFESKGYTVLAPAWPGLEGTVEEVRLNTFRYERLGVKEITDHYDRIIRGLDAPPIIMGHSFGGLITQLLLDRGLGASAVAISPAQIHGVYVLPVAQAKVASVALKNPANRHRTVMLTPEEFHYGFTNTRTLEESRPIYDRLAVPGPGRPLFEAALANFTPHAVTRVNRHNSSRAPLLFLANGKDHTVPAVSTRAAYKIQKKTGALTELKEYPDRSHSTFSQDGWEEVADYSLDWAVRNART</sequence>
<keyword evidence="3" id="KW-1185">Reference proteome</keyword>
<evidence type="ECO:0000313" key="3">
    <source>
        <dbReference type="Proteomes" id="UP000318380"/>
    </source>
</evidence>
<dbReference type="EMBL" id="VIVK01000001">
    <property type="protein sequence ID" value="TWD83041.1"/>
    <property type="molecule type" value="Genomic_DNA"/>
</dbReference>
<dbReference type="RefSeq" id="WP_145809092.1">
    <property type="nucleotide sequence ID" value="NZ_VIVK01000001.1"/>
</dbReference>
<protein>
    <submittedName>
        <fullName evidence="2">Alpha-beta hydrolase superfamily lysophospholipase</fullName>
    </submittedName>
</protein>
<proteinExistence type="predicted"/>
<dbReference type="AlphaFoldDB" id="A0A561BW07"/>
<dbReference type="InterPro" id="IPR000073">
    <property type="entry name" value="AB_hydrolase_1"/>
</dbReference>
<accession>A0A561BW07</accession>
<dbReference type="Proteomes" id="UP000318380">
    <property type="component" value="Unassembled WGS sequence"/>
</dbReference>
<dbReference type="OrthoDB" id="3810256at2"/>
<comment type="caution">
    <text evidence="2">The sequence shown here is derived from an EMBL/GenBank/DDBJ whole genome shotgun (WGS) entry which is preliminary data.</text>
</comment>
<name>A0A561BW07_9ACTN</name>
<evidence type="ECO:0000313" key="2">
    <source>
        <dbReference type="EMBL" id="TWD83041.1"/>
    </source>
</evidence>
<reference evidence="2 3" key="1">
    <citation type="submission" date="2019-06" db="EMBL/GenBank/DDBJ databases">
        <title>Sequencing the genomes of 1000 actinobacteria strains.</title>
        <authorList>
            <person name="Klenk H.-P."/>
        </authorList>
    </citation>
    <scope>NUCLEOTIDE SEQUENCE [LARGE SCALE GENOMIC DNA]</scope>
    <source>
        <strain evidence="2 3">DSM 24683</strain>
    </source>
</reference>
<dbReference type="Pfam" id="PF12697">
    <property type="entry name" value="Abhydrolase_6"/>
    <property type="match status" value="1"/>
</dbReference>
<dbReference type="GO" id="GO:0016787">
    <property type="term" value="F:hydrolase activity"/>
    <property type="evidence" value="ECO:0007669"/>
    <property type="project" value="UniProtKB-KW"/>
</dbReference>
<keyword evidence="2" id="KW-0378">Hydrolase</keyword>
<dbReference type="InterPro" id="IPR029058">
    <property type="entry name" value="AB_hydrolase_fold"/>
</dbReference>
<evidence type="ECO:0000259" key="1">
    <source>
        <dbReference type="Pfam" id="PF12697"/>
    </source>
</evidence>
<gene>
    <name evidence="2" type="ORF">FB561_4194</name>
</gene>
<organism evidence="2 3">
    <name type="scientific">Kribbella amoyensis</name>
    <dbReference type="NCBI Taxonomy" id="996641"/>
    <lineage>
        <taxon>Bacteria</taxon>
        <taxon>Bacillati</taxon>
        <taxon>Actinomycetota</taxon>
        <taxon>Actinomycetes</taxon>
        <taxon>Propionibacteriales</taxon>
        <taxon>Kribbellaceae</taxon>
        <taxon>Kribbella</taxon>
    </lineage>
</organism>
<dbReference type="SUPFAM" id="SSF53474">
    <property type="entry name" value="alpha/beta-Hydrolases"/>
    <property type="match status" value="1"/>
</dbReference>
<feature type="domain" description="AB hydrolase-1" evidence="1">
    <location>
        <begin position="19"/>
        <end position="266"/>
    </location>
</feature>